<evidence type="ECO:0000256" key="1">
    <source>
        <dbReference type="SAM" id="MobiDB-lite"/>
    </source>
</evidence>
<dbReference type="GO" id="GO:0007423">
    <property type="term" value="P:sensory organ development"/>
    <property type="evidence" value="ECO:0007669"/>
    <property type="project" value="TreeGrafter"/>
</dbReference>
<evidence type="ECO:0000313" key="3">
    <source>
        <dbReference type="EMBL" id="JAI44967.1"/>
    </source>
</evidence>
<name>A0A0K8W1G4_BACLA</name>
<accession>A0A0K8W1G4</accession>
<dbReference type="GO" id="GO:0070888">
    <property type="term" value="F:E-box binding"/>
    <property type="evidence" value="ECO:0007669"/>
    <property type="project" value="TreeGrafter"/>
</dbReference>
<dbReference type="GO" id="GO:0005634">
    <property type="term" value="C:nucleus"/>
    <property type="evidence" value="ECO:0007669"/>
    <property type="project" value="TreeGrafter"/>
</dbReference>
<dbReference type="GO" id="GO:0000981">
    <property type="term" value="F:DNA-binding transcription factor activity, RNA polymerase II-specific"/>
    <property type="evidence" value="ECO:0007669"/>
    <property type="project" value="TreeGrafter"/>
</dbReference>
<reference evidence="3" key="1">
    <citation type="submission" date="2015-06" db="EMBL/GenBank/DDBJ databases">
        <authorList>
            <person name="Hoefler B.C."/>
            <person name="Straight P.D."/>
        </authorList>
    </citation>
    <scope>NUCLEOTIDE SEQUENCE</scope>
</reference>
<feature type="region of interest" description="Disordered" evidence="1">
    <location>
        <begin position="1"/>
        <end position="27"/>
    </location>
</feature>
<protein>
    <submittedName>
        <fullName evidence="3">Basic helix-loop-helix neural transcription factor TAP</fullName>
    </submittedName>
</protein>
<gene>
    <name evidence="3" type="primary">tap</name>
    <name evidence="3" type="ORF">c0_g1_i1</name>
</gene>
<dbReference type="Pfam" id="PF00010">
    <property type="entry name" value="HLH"/>
    <property type="match status" value="1"/>
</dbReference>
<dbReference type="PROSITE" id="PS50888">
    <property type="entry name" value="BHLH"/>
    <property type="match status" value="1"/>
</dbReference>
<dbReference type="CDD" id="cd11428">
    <property type="entry name" value="bHLH_TS_NGN"/>
    <property type="match status" value="1"/>
</dbReference>
<feature type="compositionally biased region" description="Basic residues" evidence="1">
    <location>
        <begin position="133"/>
        <end position="146"/>
    </location>
</feature>
<evidence type="ECO:0000259" key="2">
    <source>
        <dbReference type="PROSITE" id="PS50888"/>
    </source>
</evidence>
<dbReference type="Gene3D" id="4.10.280.10">
    <property type="entry name" value="Helix-loop-helix DNA-binding domain"/>
    <property type="match status" value="1"/>
</dbReference>
<feature type="domain" description="BHLH" evidence="2">
    <location>
        <begin position="159"/>
        <end position="211"/>
    </location>
</feature>
<dbReference type="SMART" id="SM00353">
    <property type="entry name" value="HLH"/>
    <property type="match status" value="1"/>
</dbReference>
<feature type="region of interest" description="Disordered" evidence="1">
    <location>
        <begin position="97"/>
        <end position="151"/>
    </location>
</feature>
<dbReference type="InterPro" id="IPR011598">
    <property type="entry name" value="bHLH_dom"/>
</dbReference>
<dbReference type="OrthoDB" id="5969565at2759"/>
<organism evidence="3">
    <name type="scientific">Bactrocera latifrons</name>
    <name type="common">Malaysian fruit fly</name>
    <name type="synonym">Chaetodacus latifrons</name>
    <dbReference type="NCBI Taxonomy" id="174628"/>
    <lineage>
        <taxon>Eukaryota</taxon>
        <taxon>Metazoa</taxon>
        <taxon>Ecdysozoa</taxon>
        <taxon>Arthropoda</taxon>
        <taxon>Hexapoda</taxon>
        <taxon>Insecta</taxon>
        <taxon>Pterygota</taxon>
        <taxon>Neoptera</taxon>
        <taxon>Endopterygota</taxon>
        <taxon>Diptera</taxon>
        <taxon>Brachycera</taxon>
        <taxon>Muscomorpha</taxon>
        <taxon>Tephritoidea</taxon>
        <taxon>Tephritidae</taxon>
        <taxon>Bactrocera</taxon>
        <taxon>Bactrocera</taxon>
    </lineage>
</organism>
<sequence length="450" mass="50597">MSSCYSGFDDRSFEFEDSSDDSGYEKSFETDCKVTPRKLCFDASVDFYATSESAMPSGCYNSSGVGQLLERSSFPALLDASSNHSTRSGRTLVEHVISKAPPTESEFAPKLTSTPTKNAAGAGSSDQPTEPRPKRKYAVGKNRVTRSRSPTQVVRIKKFRRMKANDRERNRMHTLNDALERLRVTLPSLPEETKLTKIEILRFAHNYIFALEQVLESGGTINLDLEKLQNFTLSGERITKELFDAIFVNPQPYTSIYSMGCGLNGRVPYGLQEQMPATHSYLEQQHLLQRGRPPQGYAYGSDMRPYNVQHESHKPLGDRLVAHPHFSQEKYELYKSTFEAAANIQSTSAAMYTGGMCAQEERNDTDISSAGFTTQPTYTQLSTSSNCYIAEDQSTTIAPSPPMVRQGREITQTSMLHHTSSFYTQTPPWRDYNEQMLNTSHSSFEQYSHV</sequence>
<dbReference type="InterPro" id="IPR036638">
    <property type="entry name" value="HLH_DNA-bd_sf"/>
</dbReference>
<dbReference type="PANTHER" id="PTHR19290">
    <property type="entry name" value="BASIC HELIX-LOOP-HELIX PROTEIN NEUROGENIN-RELATED"/>
    <property type="match status" value="1"/>
</dbReference>
<dbReference type="SUPFAM" id="SSF47459">
    <property type="entry name" value="HLH, helix-loop-helix DNA-binding domain"/>
    <property type="match status" value="1"/>
</dbReference>
<dbReference type="EMBL" id="GDHF01007347">
    <property type="protein sequence ID" value="JAI44967.1"/>
    <property type="molecule type" value="Transcribed_RNA"/>
</dbReference>
<dbReference type="PANTHER" id="PTHR19290:SF163">
    <property type="entry name" value="BASIC HELIX-LOOP-HELIX NEURAL TRANSCRIPTION FACTOR TAP"/>
    <property type="match status" value="1"/>
</dbReference>
<dbReference type="GO" id="GO:0046983">
    <property type="term" value="F:protein dimerization activity"/>
    <property type="evidence" value="ECO:0007669"/>
    <property type="project" value="InterPro"/>
</dbReference>
<dbReference type="InterPro" id="IPR050359">
    <property type="entry name" value="bHLH_transcription_factors"/>
</dbReference>
<dbReference type="GO" id="GO:0045944">
    <property type="term" value="P:positive regulation of transcription by RNA polymerase II"/>
    <property type="evidence" value="ECO:0007669"/>
    <property type="project" value="TreeGrafter"/>
</dbReference>
<dbReference type="GO" id="GO:0061564">
    <property type="term" value="P:axon development"/>
    <property type="evidence" value="ECO:0007669"/>
    <property type="project" value="TreeGrafter"/>
</dbReference>
<proteinExistence type="predicted"/>
<dbReference type="AlphaFoldDB" id="A0A0K8W1G4"/>